<feature type="transmembrane region" description="Helical" evidence="1">
    <location>
        <begin position="503"/>
        <end position="523"/>
    </location>
</feature>
<dbReference type="SUPFAM" id="SSF50939">
    <property type="entry name" value="Sialidases"/>
    <property type="match status" value="2"/>
</dbReference>
<evidence type="ECO:0000313" key="3">
    <source>
        <dbReference type="EMBL" id="TQE95474.1"/>
    </source>
</evidence>
<evidence type="ECO:0000259" key="2">
    <source>
        <dbReference type="PROSITE" id="PS01159"/>
    </source>
</evidence>
<keyword evidence="1" id="KW-1133">Transmembrane helix</keyword>
<dbReference type="OrthoDB" id="41724at2"/>
<proteinExistence type="predicted"/>
<dbReference type="Gene3D" id="2.120.10.10">
    <property type="match status" value="1"/>
</dbReference>
<keyword evidence="1" id="KW-0472">Membrane</keyword>
<dbReference type="RefSeq" id="WP_141610293.1">
    <property type="nucleotide sequence ID" value="NZ_VIGC02000013.1"/>
</dbReference>
<evidence type="ECO:0000256" key="1">
    <source>
        <dbReference type="SAM" id="Phobius"/>
    </source>
</evidence>
<dbReference type="InterPro" id="IPR001202">
    <property type="entry name" value="WW_dom"/>
</dbReference>
<dbReference type="PROSITE" id="PS01159">
    <property type="entry name" value="WW_DOMAIN_1"/>
    <property type="match status" value="1"/>
</dbReference>
<keyword evidence="1" id="KW-0812">Transmembrane</keyword>
<dbReference type="EMBL" id="VIGC01000013">
    <property type="protein sequence ID" value="TQE95474.1"/>
    <property type="molecule type" value="Genomic_DNA"/>
</dbReference>
<sequence>MRDLPEQPDLPGGGLCRRPGWLLAVAIALALGMGLWGSAPVLAAPGDIVDCRPPFNLSNSPGYVSVDPFLLSDPTGVVHLFWAERTIGEPGDIPNVPDALMYSRWDGERWSKPVDIFISPRQYFNRRIAGIRGVMDQQGFIHLVWMGPDNTFFYSAARADRAGSAQGWLPPLLLGDDQSGTQFSVDIAYEPPRALHILYGRSQPQVNRTVTYIRSVDGGATWSEPVDVYTFLDFERGASNVRLLTEPPGKVYATWTEWDSSGNGQAVYFARSLDSGSTWEEPVRLAERVGDEYERDWTTLAVLEPGRLVALWEGGFRAYPQTQYSDDGGATWSAPIDTFFWLIADNGFGEFVRDSTGRLHVFLVRRIREGYSHLCGRFVGCRGDGNTIWHSVWEAGVNWRDPRPVGGFHDSNFISVAMNLGNQLFLSWFNYDNPETSLDIFTMQCTVEGAPALAPQPWPAVDMPTPTPVATAWPTPTPLPEVTATPAPVVSVQATPVGRSNPATPLLVGALPSLALLVLAVMVERIRRRGR</sequence>
<keyword evidence="4" id="KW-1185">Reference proteome</keyword>
<reference evidence="3 4" key="1">
    <citation type="submission" date="2019-06" db="EMBL/GenBank/DDBJ databases">
        <title>Genome sequence of Litorilinea aerophila BAA-2444.</title>
        <authorList>
            <person name="Maclea K.S."/>
            <person name="Maurais E.G."/>
            <person name="Iannazzi L.C."/>
        </authorList>
    </citation>
    <scope>NUCLEOTIDE SEQUENCE [LARGE SCALE GENOMIC DNA]</scope>
    <source>
        <strain evidence="3 4">ATCC BAA-2444</strain>
    </source>
</reference>
<dbReference type="Proteomes" id="UP000317371">
    <property type="component" value="Unassembled WGS sequence"/>
</dbReference>
<dbReference type="AlphaFoldDB" id="A0A540VFD2"/>
<dbReference type="CDD" id="cd15482">
    <property type="entry name" value="Sialidase_non-viral"/>
    <property type="match status" value="1"/>
</dbReference>
<evidence type="ECO:0000313" key="4">
    <source>
        <dbReference type="Proteomes" id="UP000317371"/>
    </source>
</evidence>
<dbReference type="InParanoid" id="A0A540VFD2"/>
<name>A0A540VFD2_9CHLR</name>
<gene>
    <name evidence="3" type="ORF">FKZ61_11560</name>
</gene>
<accession>A0A540VFD2</accession>
<protein>
    <recommendedName>
        <fullName evidence="2">WW domain-containing protein</fullName>
    </recommendedName>
</protein>
<feature type="domain" description="WW" evidence="2">
    <location>
        <begin position="258"/>
        <end position="282"/>
    </location>
</feature>
<organism evidence="3 4">
    <name type="scientific">Litorilinea aerophila</name>
    <dbReference type="NCBI Taxonomy" id="1204385"/>
    <lineage>
        <taxon>Bacteria</taxon>
        <taxon>Bacillati</taxon>
        <taxon>Chloroflexota</taxon>
        <taxon>Caldilineae</taxon>
        <taxon>Caldilineales</taxon>
        <taxon>Caldilineaceae</taxon>
        <taxon>Litorilinea</taxon>
    </lineage>
</organism>
<comment type="caution">
    <text evidence="3">The sequence shown here is derived from an EMBL/GenBank/DDBJ whole genome shotgun (WGS) entry which is preliminary data.</text>
</comment>
<dbReference type="InterPro" id="IPR036278">
    <property type="entry name" value="Sialidase_sf"/>
</dbReference>